<feature type="transmembrane region" description="Helical" evidence="1">
    <location>
        <begin position="48"/>
        <end position="69"/>
    </location>
</feature>
<proteinExistence type="predicted"/>
<name>A0AB94IKP8_9BACI</name>
<keyword evidence="1" id="KW-0812">Transmembrane</keyword>
<evidence type="ECO:0008006" key="4">
    <source>
        <dbReference type="Google" id="ProtNLM"/>
    </source>
</evidence>
<evidence type="ECO:0000256" key="1">
    <source>
        <dbReference type="SAM" id="Phobius"/>
    </source>
</evidence>
<keyword evidence="1" id="KW-0472">Membrane</keyword>
<reference evidence="2 3" key="1">
    <citation type="journal article" date="2014" name="Environ. Microbiol.">
        <title>The nitrate-ammonifying and nosZ-carrying bacterium Bacillus vireti is a potent source and sink for nitric and nitrous oxide under high nitrate conditions.</title>
        <authorList>
            <person name="Mania D."/>
            <person name="Heylen K."/>
            <person name="van Spanning R.J."/>
            <person name="Frostegard A."/>
        </authorList>
    </citation>
    <scope>NUCLEOTIDE SEQUENCE [LARGE SCALE GENOMIC DNA]</scope>
    <source>
        <strain evidence="2 3">LMG 21834</strain>
    </source>
</reference>
<evidence type="ECO:0000313" key="2">
    <source>
        <dbReference type="EMBL" id="ETI67588.1"/>
    </source>
</evidence>
<gene>
    <name evidence="2" type="ORF">BAVI_17202</name>
</gene>
<dbReference type="RefSeq" id="WP_024029619.1">
    <property type="nucleotide sequence ID" value="NZ_ALAN01000092.1"/>
</dbReference>
<keyword evidence="1" id="KW-1133">Transmembrane helix</keyword>
<comment type="caution">
    <text evidence="2">The sequence shown here is derived from an EMBL/GenBank/DDBJ whole genome shotgun (WGS) entry which is preliminary data.</text>
</comment>
<sequence length="381" mass="42970">MDNLNVKVKAAYDQLFPEESRLTEAEKQKIRKRVSSLKTKQPKRKLELFPRAVTIIVAACFLLFIGGVIGKEINLEVTQDKSDQHQTASVDEFYKGINVGDKVNGWELVSKQPDDAAKSDPSGLKKATFKGNAILKGGIVLTNEYDSAYPNKLGFLPDEQSIKMLPLDVDKGKVKEIILDFDDQASVEKILNIKPGDTFDHTTIEIDQYTANYKEGVEIPDTVHFTALLDMNGKNMTYDTSITLDANGQLILSAHLELVYSTFSKTYKDETLADLAPVDIFKLFYYAEERKDYKTQYALYMKDPEYEQTFKTVDEYAAAASQPEEQKASKSILEMVKASSIMEKIDSDSEAHIFISNKNGYGFGLTKNKKGIWKVNWMPLQ</sequence>
<dbReference type="AlphaFoldDB" id="A0AB94IKP8"/>
<dbReference type="EMBL" id="ALAN01000092">
    <property type="protein sequence ID" value="ETI67588.1"/>
    <property type="molecule type" value="Genomic_DNA"/>
</dbReference>
<dbReference type="Proteomes" id="UP000018877">
    <property type="component" value="Unassembled WGS sequence"/>
</dbReference>
<organism evidence="2 3">
    <name type="scientific">Neobacillus vireti LMG 21834</name>
    <dbReference type="NCBI Taxonomy" id="1131730"/>
    <lineage>
        <taxon>Bacteria</taxon>
        <taxon>Bacillati</taxon>
        <taxon>Bacillota</taxon>
        <taxon>Bacilli</taxon>
        <taxon>Bacillales</taxon>
        <taxon>Bacillaceae</taxon>
        <taxon>Neobacillus</taxon>
    </lineage>
</organism>
<keyword evidence="3" id="KW-1185">Reference proteome</keyword>
<protein>
    <recommendedName>
        <fullName evidence="4">DUF4179 domain-containing protein</fullName>
    </recommendedName>
</protein>
<accession>A0AB94IKP8</accession>
<evidence type="ECO:0000313" key="3">
    <source>
        <dbReference type="Proteomes" id="UP000018877"/>
    </source>
</evidence>